<dbReference type="Gene3D" id="3.90.70.10">
    <property type="entry name" value="Cysteine proteinases"/>
    <property type="match status" value="1"/>
</dbReference>
<dbReference type="EMBL" id="JAGGLI010000055">
    <property type="protein sequence ID" value="MBP2028999.1"/>
    <property type="molecule type" value="Genomic_DNA"/>
</dbReference>
<dbReference type="SUPFAM" id="SSF54001">
    <property type="entry name" value="Cysteine proteinases"/>
    <property type="match status" value="1"/>
</dbReference>
<dbReference type="InterPro" id="IPR038765">
    <property type="entry name" value="Papain-like_cys_pep_sf"/>
</dbReference>
<dbReference type="PANTHER" id="PTHR37806:SF1">
    <property type="entry name" value="PEPTIDASE C39-LIKE DOMAIN-CONTAINING PROTEIN"/>
    <property type="match status" value="1"/>
</dbReference>
<dbReference type="Proteomes" id="UP001314903">
    <property type="component" value="Unassembled WGS sequence"/>
</dbReference>
<comment type="caution">
    <text evidence="3">The sequence shown here is derived from an EMBL/GenBank/DDBJ whole genome shotgun (WGS) entry which is preliminary data.</text>
</comment>
<dbReference type="PANTHER" id="PTHR37806">
    <property type="entry name" value="LMO0724 PROTEIN"/>
    <property type="match status" value="1"/>
</dbReference>
<keyword evidence="1" id="KW-0732">Signal</keyword>
<name>A0ABS4KQX0_9FIRM</name>
<feature type="chain" id="PRO_5047172547" evidence="1">
    <location>
        <begin position="21"/>
        <end position="350"/>
    </location>
</feature>
<evidence type="ECO:0000259" key="2">
    <source>
        <dbReference type="Pfam" id="PF13529"/>
    </source>
</evidence>
<dbReference type="InterPro" id="IPR039564">
    <property type="entry name" value="Peptidase_C39-like"/>
</dbReference>
<reference evidence="3 4" key="1">
    <citation type="submission" date="2021-03" db="EMBL/GenBank/DDBJ databases">
        <title>Genomic Encyclopedia of Type Strains, Phase IV (KMG-IV): sequencing the most valuable type-strain genomes for metagenomic binning, comparative biology and taxonomic classification.</title>
        <authorList>
            <person name="Goeker M."/>
        </authorList>
    </citation>
    <scope>NUCLEOTIDE SEQUENCE [LARGE SCALE GENOMIC DNA]</scope>
    <source>
        <strain evidence="3 4">DSM 27512</strain>
    </source>
</reference>
<feature type="signal peptide" evidence="1">
    <location>
        <begin position="1"/>
        <end position="20"/>
    </location>
</feature>
<proteinExistence type="predicted"/>
<evidence type="ECO:0000256" key="1">
    <source>
        <dbReference type="SAM" id="SignalP"/>
    </source>
</evidence>
<accession>A0ABS4KQX0</accession>
<feature type="domain" description="Peptidase C39-like" evidence="2">
    <location>
        <begin position="31"/>
        <end position="188"/>
    </location>
</feature>
<dbReference type="RefSeq" id="WP_209662054.1">
    <property type="nucleotide sequence ID" value="NZ_JAGGLI010000055.1"/>
</dbReference>
<evidence type="ECO:0000313" key="3">
    <source>
        <dbReference type="EMBL" id="MBP2028999.1"/>
    </source>
</evidence>
<gene>
    <name evidence="3" type="ORF">J2Z35_002837</name>
</gene>
<keyword evidence="4" id="KW-1185">Reference proteome</keyword>
<organism evidence="3 4">
    <name type="scientific">Acetoanaerobium pronyense</name>
    <dbReference type="NCBI Taxonomy" id="1482736"/>
    <lineage>
        <taxon>Bacteria</taxon>
        <taxon>Bacillati</taxon>
        <taxon>Bacillota</taxon>
        <taxon>Clostridia</taxon>
        <taxon>Peptostreptococcales</taxon>
        <taxon>Filifactoraceae</taxon>
        <taxon>Acetoanaerobium</taxon>
    </lineage>
</organism>
<sequence length="350" mass="40693">MKKLPLLFLIIFLATSLSFAKENEPRYHKMDVPYISQLYPIRAVVGCEATSLLMGMKYKGAAQDINLKDFLDYMPKTDTNPAKGFAGSPYVPSEKIRTTIYPKPLTDYANTYMLDIARDISGSELDMIKEELLNDNPVVIYATMWWNKPYYRQFNIEGENQWLLRNNHVILLAGYDESTKKFYVADPYNKSNPRSEYFYWIDEAKLKPIYDERKWAVAIGSLPALYKAPESVEDFNEDSFVEKTFGNHSYLGVTFEDKNYFDIQEILKEEINHDFIYVNENRNALIKSETSSLVLNFINNTLYIGNTKVDSIAGDRITLDEKQYFEENDVKRLINILEKSHGEKEPRGRI</sequence>
<dbReference type="Pfam" id="PF13529">
    <property type="entry name" value="Peptidase_C39_2"/>
    <property type="match status" value="1"/>
</dbReference>
<protein>
    <submittedName>
        <fullName evidence="3">Uncharacterized protein YvpB</fullName>
    </submittedName>
</protein>
<evidence type="ECO:0000313" key="4">
    <source>
        <dbReference type="Proteomes" id="UP001314903"/>
    </source>
</evidence>